<accession>A0ABR2D8E5</accession>
<protein>
    <submittedName>
        <fullName evidence="2">Uncharacterized protein</fullName>
    </submittedName>
</protein>
<keyword evidence="1" id="KW-1133">Transmembrane helix</keyword>
<dbReference type="EMBL" id="JBBPBM010000036">
    <property type="protein sequence ID" value="KAK8530077.1"/>
    <property type="molecule type" value="Genomic_DNA"/>
</dbReference>
<organism evidence="2 3">
    <name type="scientific">Hibiscus sabdariffa</name>
    <name type="common">roselle</name>
    <dbReference type="NCBI Taxonomy" id="183260"/>
    <lineage>
        <taxon>Eukaryota</taxon>
        <taxon>Viridiplantae</taxon>
        <taxon>Streptophyta</taxon>
        <taxon>Embryophyta</taxon>
        <taxon>Tracheophyta</taxon>
        <taxon>Spermatophyta</taxon>
        <taxon>Magnoliopsida</taxon>
        <taxon>eudicotyledons</taxon>
        <taxon>Gunneridae</taxon>
        <taxon>Pentapetalae</taxon>
        <taxon>rosids</taxon>
        <taxon>malvids</taxon>
        <taxon>Malvales</taxon>
        <taxon>Malvaceae</taxon>
        <taxon>Malvoideae</taxon>
        <taxon>Hibiscus</taxon>
    </lineage>
</organism>
<proteinExistence type="predicted"/>
<evidence type="ECO:0000313" key="2">
    <source>
        <dbReference type="EMBL" id="KAK8530077.1"/>
    </source>
</evidence>
<name>A0ABR2D8E5_9ROSI</name>
<sequence length="76" mass="8382">MGRLLVAEVPVMPSMSMNIVVVDNPVAVIRVGSCKLVKLDSKVSYTKVLGRIVFAFLIYLPWAACWIAGSDRLEML</sequence>
<evidence type="ECO:0000313" key="3">
    <source>
        <dbReference type="Proteomes" id="UP001472677"/>
    </source>
</evidence>
<keyword evidence="1" id="KW-0812">Transmembrane</keyword>
<reference evidence="2 3" key="1">
    <citation type="journal article" date="2024" name="G3 (Bethesda)">
        <title>Genome assembly of Hibiscus sabdariffa L. provides insights into metabolisms of medicinal natural products.</title>
        <authorList>
            <person name="Kim T."/>
        </authorList>
    </citation>
    <scope>NUCLEOTIDE SEQUENCE [LARGE SCALE GENOMIC DNA]</scope>
    <source>
        <strain evidence="2">TK-2024</strain>
        <tissue evidence="2">Old leaves</tissue>
    </source>
</reference>
<dbReference type="Proteomes" id="UP001472677">
    <property type="component" value="Unassembled WGS sequence"/>
</dbReference>
<evidence type="ECO:0000256" key="1">
    <source>
        <dbReference type="SAM" id="Phobius"/>
    </source>
</evidence>
<comment type="caution">
    <text evidence="2">The sequence shown here is derived from an EMBL/GenBank/DDBJ whole genome shotgun (WGS) entry which is preliminary data.</text>
</comment>
<gene>
    <name evidence="2" type="ORF">V6N12_060835</name>
</gene>
<keyword evidence="1" id="KW-0472">Membrane</keyword>
<keyword evidence="3" id="KW-1185">Reference proteome</keyword>
<feature type="transmembrane region" description="Helical" evidence="1">
    <location>
        <begin position="48"/>
        <end position="69"/>
    </location>
</feature>